<dbReference type="Proteomes" id="UP001302072">
    <property type="component" value="Chromosome"/>
</dbReference>
<proteinExistence type="predicted"/>
<name>A0ABY9YQ95_9GAMM</name>
<sequence>MHVYLQQHLGGSEPVRFVRLTLQPDLFGCWELLRESGSPGRRSQLRVTQFDAADEARLAFERERDALLTRQFQILPHPLLP</sequence>
<reference evidence="1 2" key="1">
    <citation type="submission" date="2022-12" db="EMBL/GenBank/DDBJ databases">
        <title>Two new species, Stenotrophomonas aracearum and Stenotrophomonas oahuensis, isolated from Anthurium (Araceae family) in Hawaii.</title>
        <authorList>
            <person name="Chunag S.C."/>
            <person name="Dobhal S."/>
            <person name="Alvarez A."/>
            <person name="Arif M."/>
        </authorList>
    </citation>
    <scope>NUCLEOTIDE SEQUENCE [LARGE SCALE GENOMIC DNA]</scope>
    <source>
        <strain evidence="1 2">A5586</strain>
    </source>
</reference>
<keyword evidence="2" id="KW-1185">Reference proteome</keyword>
<accession>A0ABY9YQ95</accession>
<dbReference type="InterPro" id="IPR049809">
    <property type="entry name" value="YehF/YfeS-like_WGR"/>
</dbReference>
<dbReference type="EMBL" id="CP115541">
    <property type="protein sequence ID" value="WNH53081.1"/>
    <property type="molecule type" value="Genomic_DNA"/>
</dbReference>
<gene>
    <name evidence="1" type="ORF">PDM29_02065</name>
</gene>
<dbReference type="CDD" id="cd07996">
    <property type="entry name" value="WGR_MMR_like"/>
    <property type="match status" value="1"/>
</dbReference>
<organism evidence="1 2">
    <name type="scientific">Stenotrophomonas oahuensis</name>
    <dbReference type="NCBI Taxonomy" id="3003271"/>
    <lineage>
        <taxon>Bacteria</taxon>
        <taxon>Pseudomonadati</taxon>
        <taxon>Pseudomonadota</taxon>
        <taxon>Gammaproteobacteria</taxon>
        <taxon>Lysobacterales</taxon>
        <taxon>Lysobacteraceae</taxon>
        <taxon>Stenotrophomonas</taxon>
    </lineage>
</organism>
<dbReference type="RefSeq" id="WP_311192244.1">
    <property type="nucleotide sequence ID" value="NZ_CP115541.1"/>
</dbReference>
<evidence type="ECO:0000313" key="1">
    <source>
        <dbReference type="EMBL" id="WNH53081.1"/>
    </source>
</evidence>
<evidence type="ECO:0000313" key="2">
    <source>
        <dbReference type="Proteomes" id="UP001302072"/>
    </source>
</evidence>
<protein>
    <submittedName>
        <fullName evidence="1">WGR domain-containing protein</fullName>
    </submittedName>
</protein>